<feature type="compositionally biased region" description="Polar residues" evidence="1">
    <location>
        <begin position="50"/>
        <end position="62"/>
    </location>
</feature>
<accession>A0AAP0K2H2</accession>
<dbReference type="EMBL" id="JBBNAF010000005">
    <property type="protein sequence ID" value="KAK9143417.1"/>
    <property type="molecule type" value="Genomic_DNA"/>
</dbReference>
<dbReference type="Proteomes" id="UP001420932">
    <property type="component" value="Unassembled WGS sequence"/>
</dbReference>
<protein>
    <submittedName>
        <fullName evidence="2">Uncharacterized protein</fullName>
    </submittedName>
</protein>
<evidence type="ECO:0000313" key="3">
    <source>
        <dbReference type="Proteomes" id="UP001420932"/>
    </source>
</evidence>
<feature type="region of interest" description="Disordered" evidence="1">
    <location>
        <begin position="1"/>
        <end position="69"/>
    </location>
</feature>
<evidence type="ECO:0000256" key="1">
    <source>
        <dbReference type="SAM" id="MobiDB-lite"/>
    </source>
</evidence>
<feature type="compositionally biased region" description="Low complexity" evidence="1">
    <location>
        <begin position="14"/>
        <end position="24"/>
    </location>
</feature>
<reference evidence="2 3" key="1">
    <citation type="submission" date="2024-01" db="EMBL/GenBank/DDBJ databases">
        <title>Genome assemblies of Stephania.</title>
        <authorList>
            <person name="Yang L."/>
        </authorList>
    </citation>
    <scope>NUCLEOTIDE SEQUENCE [LARGE SCALE GENOMIC DNA]</scope>
    <source>
        <strain evidence="2">YNDBR</strain>
        <tissue evidence="2">Leaf</tissue>
    </source>
</reference>
<comment type="caution">
    <text evidence="2">The sequence shown here is derived from an EMBL/GenBank/DDBJ whole genome shotgun (WGS) entry which is preliminary data.</text>
</comment>
<dbReference type="AlphaFoldDB" id="A0AAP0K2H2"/>
<evidence type="ECO:0000313" key="2">
    <source>
        <dbReference type="EMBL" id="KAK9143417.1"/>
    </source>
</evidence>
<proteinExistence type="predicted"/>
<name>A0AAP0K2H2_9MAGN</name>
<feature type="compositionally biased region" description="Polar residues" evidence="1">
    <location>
        <begin position="1"/>
        <end position="13"/>
    </location>
</feature>
<organism evidence="2 3">
    <name type="scientific">Stephania yunnanensis</name>
    <dbReference type="NCBI Taxonomy" id="152371"/>
    <lineage>
        <taxon>Eukaryota</taxon>
        <taxon>Viridiplantae</taxon>
        <taxon>Streptophyta</taxon>
        <taxon>Embryophyta</taxon>
        <taxon>Tracheophyta</taxon>
        <taxon>Spermatophyta</taxon>
        <taxon>Magnoliopsida</taxon>
        <taxon>Ranunculales</taxon>
        <taxon>Menispermaceae</taxon>
        <taxon>Menispermoideae</taxon>
        <taxon>Cissampelideae</taxon>
        <taxon>Stephania</taxon>
    </lineage>
</organism>
<gene>
    <name evidence="2" type="ORF">Syun_012817</name>
</gene>
<keyword evidence="3" id="KW-1185">Reference proteome</keyword>
<feature type="compositionally biased region" description="Basic and acidic residues" evidence="1">
    <location>
        <begin position="37"/>
        <end position="48"/>
    </location>
</feature>
<sequence>MNFNPTLQNQATISSSSNHQQHQHQQQEEESLLQEPYQDHQSDQEKADVSGTSTFSAQSSHPIKTHQRV</sequence>